<reference evidence="2 3" key="1">
    <citation type="journal article" date="2016" name="Sci. Rep.">
        <title>Draft genome sequencing and secretome analysis of fungal phytopathogen Ascochyta rabiei provides insight into the necrotrophic effector repertoire.</title>
        <authorList>
            <person name="Verma S."/>
            <person name="Gazara R.K."/>
            <person name="Nizam S."/>
            <person name="Parween S."/>
            <person name="Chattopadhyay D."/>
            <person name="Verma P.K."/>
        </authorList>
    </citation>
    <scope>NUCLEOTIDE SEQUENCE [LARGE SCALE GENOMIC DNA]</scope>
    <source>
        <strain evidence="2 3">ArDII</strain>
    </source>
</reference>
<dbReference type="Proteomes" id="UP000076837">
    <property type="component" value="Unassembled WGS sequence"/>
</dbReference>
<feature type="region of interest" description="Disordered" evidence="1">
    <location>
        <begin position="114"/>
        <end position="133"/>
    </location>
</feature>
<organism evidence="2 3">
    <name type="scientific">Didymella rabiei</name>
    <name type="common">Chickpea ascochyta blight fungus</name>
    <name type="synonym">Mycosphaerella rabiei</name>
    <dbReference type="NCBI Taxonomy" id="5454"/>
    <lineage>
        <taxon>Eukaryota</taxon>
        <taxon>Fungi</taxon>
        <taxon>Dikarya</taxon>
        <taxon>Ascomycota</taxon>
        <taxon>Pezizomycotina</taxon>
        <taxon>Dothideomycetes</taxon>
        <taxon>Pleosporomycetidae</taxon>
        <taxon>Pleosporales</taxon>
        <taxon>Pleosporineae</taxon>
        <taxon>Didymellaceae</taxon>
        <taxon>Ascochyta</taxon>
    </lineage>
</organism>
<evidence type="ECO:0000256" key="1">
    <source>
        <dbReference type="SAM" id="MobiDB-lite"/>
    </source>
</evidence>
<comment type="caution">
    <text evidence="2">The sequence shown here is derived from an EMBL/GenBank/DDBJ whole genome shotgun (WGS) entry which is preliminary data.</text>
</comment>
<protein>
    <submittedName>
        <fullName evidence="2">Uncharacterized protein</fullName>
    </submittedName>
</protein>
<dbReference type="PANTHER" id="PTHR48079">
    <property type="entry name" value="PROTEIN YEEZ"/>
    <property type="match status" value="1"/>
</dbReference>
<proteinExistence type="predicted"/>
<dbReference type="OrthoDB" id="10262413at2759"/>
<dbReference type="AlphaFoldDB" id="A0A163C6K1"/>
<evidence type="ECO:0000313" key="3">
    <source>
        <dbReference type="Proteomes" id="UP000076837"/>
    </source>
</evidence>
<gene>
    <name evidence="2" type="ORF">ST47_g6601</name>
</gene>
<keyword evidence="3" id="KW-1185">Reference proteome</keyword>
<dbReference type="GO" id="GO:0005737">
    <property type="term" value="C:cytoplasm"/>
    <property type="evidence" value="ECO:0007669"/>
    <property type="project" value="TreeGrafter"/>
</dbReference>
<name>A0A163C6K1_DIDRA</name>
<dbReference type="GO" id="GO:0004029">
    <property type="term" value="F:aldehyde dehydrogenase (NAD+) activity"/>
    <property type="evidence" value="ECO:0007669"/>
    <property type="project" value="TreeGrafter"/>
</dbReference>
<accession>A0A163C6K1</accession>
<dbReference type="InterPro" id="IPR036291">
    <property type="entry name" value="NAD(P)-bd_dom_sf"/>
</dbReference>
<dbReference type="Gene3D" id="3.40.50.720">
    <property type="entry name" value="NAD(P)-binding Rossmann-like Domain"/>
    <property type="match status" value="1"/>
</dbReference>
<dbReference type="PANTHER" id="PTHR48079:SF5">
    <property type="entry name" value="DEPENDENT EPIMERASE_DEHYDRATASE, PUTATIVE (AFU_ORTHOLOGUE AFUA_7G00180)-RELATED"/>
    <property type="match status" value="1"/>
</dbReference>
<dbReference type="EMBL" id="JYNV01000222">
    <property type="protein sequence ID" value="KZM22238.1"/>
    <property type="molecule type" value="Genomic_DNA"/>
</dbReference>
<sequence length="314" mass="33421">MSQSLFITGGSGYIGSTLISHAAASGYTITALSRTPESDAKLSSLGAVPIRGDLSTLDVLTREASRADVVISIADSLASDYSISKEERFRVNDAANDALAQGLEGSGKPLLLTGGSLSAAADPEGRETDETSPKWPVDHWLHLDREEPTKRYVGMGVRVCHIRLAPYVYGRGGSGVKLFMGMWNQAGAGMKVDGGAKRTTAVHVDDAVRLYLLVAEKGGAGEMYNATAQNKVTQAQLAETICKAIGVPCLPKTYDEAVPKVGAFLAGFLTVENRASNRKAREELGWEIREKGILEDIESGSYVEVAKALKDGRT</sequence>
<dbReference type="InterPro" id="IPR001509">
    <property type="entry name" value="Epimerase_deHydtase"/>
</dbReference>
<evidence type="ECO:0000313" key="2">
    <source>
        <dbReference type="EMBL" id="KZM22238.1"/>
    </source>
</evidence>
<dbReference type="STRING" id="5454.A0A163C6K1"/>
<dbReference type="Pfam" id="PF01370">
    <property type="entry name" value="Epimerase"/>
    <property type="match status" value="1"/>
</dbReference>
<dbReference type="SUPFAM" id="SSF51735">
    <property type="entry name" value="NAD(P)-binding Rossmann-fold domains"/>
    <property type="match status" value="1"/>
</dbReference>
<feature type="compositionally biased region" description="Basic and acidic residues" evidence="1">
    <location>
        <begin position="123"/>
        <end position="133"/>
    </location>
</feature>
<dbReference type="InterPro" id="IPR051783">
    <property type="entry name" value="NAD(P)-dependent_oxidoreduct"/>
</dbReference>